<feature type="domain" description="Transcription factor Iwr1" evidence="3">
    <location>
        <begin position="67"/>
        <end position="129"/>
    </location>
</feature>
<comment type="caution">
    <text evidence="4">The sequence shown here is derived from an EMBL/GenBank/DDBJ whole genome shotgun (WGS) entry which is preliminary data.</text>
</comment>
<dbReference type="PANTHER" id="PTHR31934:SF2">
    <property type="entry name" value="RNA-DIRECTED DNA METHYLATION 4"/>
    <property type="match status" value="1"/>
</dbReference>
<keyword evidence="5" id="KW-1185">Reference proteome</keyword>
<feature type="compositionally biased region" description="Acidic residues" evidence="2">
    <location>
        <begin position="125"/>
        <end position="136"/>
    </location>
</feature>
<accession>A0A2G9GVB8</accession>
<evidence type="ECO:0000259" key="3">
    <source>
        <dbReference type="Pfam" id="PF08574"/>
    </source>
</evidence>
<evidence type="ECO:0000256" key="1">
    <source>
        <dbReference type="ARBA" id="ARBA00010218"/>
    </source>
</evidence>
<gene>
    <name evidence="4" type="ORF">CDL12_18176</name>
</gene>
<proteinExistence type="inferred from homology"/>
<dbReference type="AlphaFoldDB" id="A0A2G9GVB8"/>
<dbReference type="Proteomes" id="UP000231279">
    <property type="component" value="Unassembled WGS sequence"/>
</dbReference>
<feature type="compositionally biased region" description="Acidic residues" evidence="2">
    <location>
        <begin position="95"/>
        <end position="116"/>
    </location>
</feature>
<dbReference type="OrthoDB" id="6255506at2759"/>
<reference evidence="5" key="1">
    <citation type="journal article" date="2018" name="Gigascience">
        <title>Genome assembly of the Pink Ipe (Handroanthus impetiginosus, Bignoniaceae), a highly valued, ecologically keystone Neotropical timber forest tree.</title>
        <authorList>
            <person name="Silva-Junior O.B."/>
            <person name="Grattapaglia D."/>
            <person name="Novaes E."/>
            <person name="Collevatti R.G."/>
        </authorList>
    </citation>
    <scope>NUCLEOTIDE SEQUENCE [LARGE SCALE GENOMIC DNA]</scope>
    <source>
        <strain evidence="5">cv. UFG-1</strain>
    </source>
</reference>
<dbReference type="Pfam" id="PF08574">
    <property type="entry name" value="Iwr1"/>
    <property type="match status" value="1"/>
</dbReference>
<dbReference type="STRING" id="429701.A0A2G9GVB8"/>
<feature type="region of interest" description="Disordered" evidence="2">
    <location>
        <begin position="95"/>
        <end position="182"/>
    </location>
</feature>
<protein>
    <recommendedName>
        <fullName evidence="3">Transcription factor Iwr1 domain-containing protein</fullName>
    </recommendedName>
</protein>
<feature type="compositionally biased region" description="Low complexity" evidence="2">
    <location>
        <begin position="153"/>
        <end position="168"/>
    </location>
</feature>
<dbReference type="EMBL" id="NKXS01003576">
    <property type="protein sequence ID" value="PIN09234.1"/>
    <property type="molecule type" value="Genomic_DNA"/>
</dbReference>
<dbReference type="InterPro" id="IPR013883">
    <property type="entry name" value="TF_Iwr1_dom"/>
</dbReference>
<dbReference type="PANTHER" id="PTHR31934">
    <property type="entry name" value="ALPHA/BETA-HYDROLASES SUPERFAMILY PROTEIN"/>
    <property type="match status" value="1"/>
</dbReference>
<evidence type="ECO:0000313" key="4">
    <source>
        <dbReference type="EMBL" id="PIN09234.1"/>
    </source>
</evidence>
<evidence type="ECO:0000313" key="5">
    <source>
        <dbReference type="Proteomes" id="UP000231279"/>
    </source>
</evidence>
<sequence>MCRLYDVVRVDVEEHEVEVQTEKDTELDDCRMMAQYLPLLREVLPTAAIEVENDIHDCMSKQAPSDGYVYDFYAVKEDANVMEADFAGQIPLVQVDEDDDYYDGPDYSDYETDDSNAENNPLNDYPDEETCEDEAEVTSKSSEEESESESRTSRSQSEGELESGSQVSYGYGDSGPRDWSEDADFFEDELYFDRDDEQYWE</sequence>
<name>A0A2G9GVB8_9LAMI</name>
<organism evidence="4 5">
    <name type="scientific">Handroanthus impetiginosus</name>
    <dbReference type="NCBI Taxonomy" id="429701"/>
    <lineage>
        <taxon>Eukaryota</taxon>
        <taxon>Viridiplantae</taxon>
        <taxon>Streptophyta</taxon>
        <taxon>Embryophyta</taxon>
        <taxon>Tracheophyta</taxon>
        <taxon>Spermatophyta</taxon>
        <taxon>Magnoliopsida</taxon>
        <taxon>eudicotyledons</taxon>
        <taxon>Gunneridae</taxon>
        <taxon>Pentapetalae</taxon>
        <taxon>asterids</taxon>
        <taxon>lamiids</taxon>
        <taxon>Lamiales</taxon>
        <taxon>Bignoniaceae</taxon>
        <taxon>Crescentiina</taxon>
        <taxon>Tabebuia alliance</taxon>
        <taxon>Handroanthus</taxon>
    </lineage>
</organism>
<comment type="similarity">
    <text evidence="1">Belongs to the IWR1/SLC7A6OS family.</text>
</comment>
<evidence type="ECO:0000256" key="2">
    <source>
        <dbReference type="SAM" id="MobiDB-lite"/>
    </source>
</evidence>